<sequence length="378" mass="40542">MSNRALSRTVVFLDKRLNSVPSNVYYERLSRGGRVKDIAFTRNSTPDEIGEKLMDCFPTLAASDLNRLEFITSYSKGHAMMEVATGLIDGAKLLDLFGGARKKKVFLYLPSASQTTSSLNHTVTIAPTLSAASSTPTCSLVTIPTSLPASSIATTPTLTTPVSTPERSMTPANPAEILTTPPTGGAATRRYLTALAHAAGASFDDTDSGSELESVVHDMGLVASSGDEDDDGTMQITGGLPSISPVADDLDSRIPEETPLYGYVTDDYTSAGVVTGDKKIVSRTSEIIQCLAKLSEDCRENALLPFLTHTFEEFLWQGTEDGKVMVVVLLSHPLEDGILENLTTILTSVIQTVDNCYLWISSSESPEAEKGMEGVQQW</sequence>
<organism evidence="2 3">
    <name type="scientific">Acropora cervicornis</name>
    <name type="common">Staghorn coral</name>
    <dbReference type="NCBI Taxonomy" id="6130"/>
    <lineage>
        <taxon>Eukaryota</taxon>
        <taxon>Metazoa</taxon>
        <taxon>Cnidaria</taxon>
        <taxon>Anthozoa</taxon>
        <taxon>Hexacorallia</taxon>
        <taxon>Scleractinia</taxon>
        <taxon>Astrocoeniina</taxon>
        <taxon>Acroporidae</taxon>
        <taxon>Acropora</taxon>
    </lineage>
</organism>
<dbReference type="Proteomes" id="UP001249851">
    <property type="component" value="Unassembled WGS sequence"/>
</dbReference>
<proteinExistence type="predicted"/>
<evidence type="ECO:0000313" key="3">
    <source>
        <dbReference type="Proteomes" id="UP001249851"/>
    </source>
</evidence>
<name>A0AAD9R0E3_ACRCE</name>
<reference evidence="2" key="2">
    <citation type="journal article" date="2023" name="Science">
        <title>Genomic signatures of disease resistance in endangered staghorn corals.</title>
        <authorList>
            <person name="Vollmer S.V."/>
            <person name="Selwyn J.D."/>
            <person name="Despard B.A."/>
            <person name="Roesel C.L."/>
        </authorList>
    </citation>
    <scope>NUCLEOTIDE SEQUENCE</scope>
    <source>
        <strain evidence="2">K2</strain>
    </source>
</reference>
<dbReference type="AlphaFoldDB" id="A0AAD9R0E3"/>
<keyword evidence="3" id="KW-1185">Reference proteome</keyword>
<evidence type="ECO:0000256" key="1">
    <source>
        <dbReference type="SAM" id="MobiDB-lite"/>
    </source>
</evidence>
<evidence type="ECO:0000313" key="2">
    <source>
        <dbReference type="EMBL" id="KAK2570460.1"/>
    </source>
</evidence>
<gene>
    <name evidence="2" type="ORF">P5673_005282</name>
</gene>
<comment type="caution">
    <text evidence="2">The sequence shown here is derived from an EMBL/GenBank/DDBJ whole genome shotgun (WGS) entry which is preliminary data.</text>
</comment>
<feature type="compositionally biased region" description="Low complexity" evidence="1">
    <location>
        <begin position="152"/>
        <end position="165"/>
    </location>
</feature>
<feature type="region of interest" description="Disordered" evidence="1">
    <location>
        <begin position="152"/>
        <end position="184"/>
    </location>
</feature>
<dbReference type="EMBL" id="JARQWQ010000008">
    <property type="protein sequence ID" value="KAK2570460.1"/>
    <property type="molecule type" value="Genomic_DNA"/>
</dbReference>
<reference evidence="2" key="1">
    <citation type="journal article" date="2023" name="G3 (Bethesda)">
        <title>Whole genome assembly and annotation of the endangered Caribbean coral Acropora cervicornis.</title>
        <authorList>
            <person name="Selwyn J.D."/>
            <person name="Vollmer S.V."/>
        </authorList>
    </citation>
    <scope>NUCLEOTIDE SEQUENCE</scope>
    <source>
        <strain evidence="2">K2</strain>
    </source>
</reference>
<protein>
    <submittedName>
        <fullName evidence="2">Uncharacterized protein</fullName>
    </submittedName>
</protein>
<accession>A0AAD9R0E3</accession>